<reference evidence="16" key="1">
    <citation type="submission" date="2013-04" db="EMBL/GenBank/DDBJ databases">
        <title>The Genome Sequence of Fonticula alba ATCC 38817.</title>
        <authorList>
            <consortium name="The Broad Institute Genomics Platform"/>
            <person name="Russ C."/>
            <person name="Cuomo C."/>
            <person name="Burger G."/>
            <person name="Gray M.W."/>
            <person name="Holland P.W.H."/>
            <person name="King N."/>
            <person name="Lang F.B.F."/>
            <person name="Roger A.J."/>
            <person name="Ruiz-Trillo I."/>
            <person name="Brown M."/>
            <person name="Walker B."/>
            <person name="Young S."/>
            <person name="Zeng Q."/>
            <person name="Gargeya S."/>
            <person name="Fitzgerald M."/>
            <person name="Haas B."/>
            <person name="Abouelleil A."/>
            <person name="Allen A.W."/>
            <person name="Alvarado L."/>
            <person name="Arachchi H.M."/>
            <person name="Berlin A.M."/>
            <person name="Chapman S.B."/>
            <person name="Gainer-Dewar J."/>
            <person name="Goldberg J."/>
            <person name="Griggs A."/>
            <person name="Gujja S."/>
            <person name="Hansen M."/>
            <person name="Howarth C."/>
            <person name="Imamovic A."/>
            <person name="Ireland A."/>
            <person name="Larimer J."/>
            <person name="McCowan C."/>
            <person name="Murphy C."/>
            <person name="Pearson M."/>
            <person name="Poon T.W."/>
            <person name="Priest M."/>
            <person name="Roberts A."/>
            <person name="Saif S."/>
            <person name="Shea T."/>
            <person name="Sisk P."/>
            <person name="Sykes S."/>
            <person name="Wortman J."/>
            <person name="Nusbaum C."/>
            <person name="Birren B."/>
        </authorList>
    </citation>
    <scope>NUCLEOTIDE SEQUENCE [LARGE SCALE GENOMIC DNA]</scope>
    <source>
        <strain evidence="16">ATCC 38817</strain>
    </source>
</reference>
<dbReference type="InterPro" id="IPR012675">
    <property type="entry name" value="Beta-grasp_dom_sf"/>
</dbReference>
<comment type="catalytic activity">
    <reaction evidence="11">
        <text>tRNA(Thr) + L-threonine + ATP = L-threonyl-tRNA(Thr) + AMP + diphosphate + H(+)</text>
        <dbReference type="Rhea" id="RHEA:24624"/>
        <dbReference type="Rhea" id="RHEA-COMP:9670"/>
        <dbReference type="Rhea" id="RHEA-COMP:9704"/>
        <dbReference type="ChEBI" id="CHEBI:15378"/>
        <dbReference type="ChEBI" id="CHEBI:30616"/>
        <dbReference type="ChEBI" id="CHEBI:33019"/>
        <dbReference type="ChEBI" id="CHEBI:57926"/>
        <dbReference type="ChEBI" id="CHEBI:78442"/>
        <dbReference type="ChEBI" id="CHEBI:78534"/>
        <dbReference type="ChEBI" id="CHEBI:456215"/>
        <dbReference type="EC" id="6.1.1.3"/>
    </reaction>
</comment>
<dbReference type="EMBL" id="KB932208">
    <property type="protein sequence ID" value="KCV68697.1"/>
    <property type="molecule type" value="Genomic_DNA"/>
</dbReference>
<evidence type="ECO:0000256" key="6">
    <source>
        <dbReference type="ARBA" id="ARBA00022741"/>
    </source>
</evidence>
<evidence type="ECO:0000259" key="15">
    <source>
        <dbReference type="PROSITE" id="PS51880"/>
    </source>
</evidence>
<dbReference type="GeneID" id="20529710"/>
<keyword evidence="6" id="KW-0547">Nucleotide-binding</keyword>
<dbReference type="GO" id="GO:0005524">
    <property type="term" value="F:ATP binding"/>
    <property type="evidence" value="ECO:0007669"/>
    <property type="project" value="UniProtKB-KW"/>
</dbReference>
<dbReference type="PRINTS" id="PR01047">
    <property type="entry name" value="TRNASYNTHTHR"/>
</dbReference>
<dbReference type="InterPro" id="IPR006195">
    <property type="entry name" value="aa-tRNA-synth_II"/>
</dbReference>
<dbReference type="SUPFAM" id="SSF55681">
    <property type="entry name" value="Class II aaRS and biotin synthetases"/>
    <property type="match status" value="1"/>
</dbReference>
<dbReference type="SMART" id="SM00863">
    <property type="entry name" value="tRNA_SAD"/>
    <property type="match status" value="1"/>
</dbReference>
<dbReference type="Pfam" id="PF02824">
    <property type="entry name" value="TGS"/>
    <property type="match status" value="1"/>
</dbReference>
<organism evidence="16">
    <name type="scientific">Fonticula alba</name>
    <name type="common">Slime mold</name>
    <dbReference type="NCBI Taxonomy" id="691883"/>
    <lineage>
        <taxon>Eukaryota</taxon>
        <taxon>Rotosphaerida</taxon>
        <taxon>Fonticulaceae</taxon>
        <taxon>Fonticula</taxon>
    </lineage>
</organism>
<evidence type="ECO:0000256" key="7">
    <source>
        <dbReference type="ARBA" id="ARBA00022840"/>
    </source>
</evidence>
<dbReference type="InterPro" id="IPR012947">
    <property type="entry name" value="tRNA_SAD"/>
</dbReference>
<evidence type="ECO:0000256" key="12">
    <source>
        <dbReference type="ARBA" id="ARBA00072369"/>
    </source>
</evidence>
<dbReference type="PROSITE" id="PS50862">
    <property type="entry name" value="AA_TRNA_LIGASE_II"/>
    <property type="match status" value="1"/>
</dbReference>
<feature type="compositionally biased region" description="Low complexity" evidence="13">
    <location>
        <begin position="696"/>
        <end position="711"/>
    </location>
</feature>
<comment type="subcellular location">
    <subcellularLocation>
        <location evidence="1">Cytoplasm</location>
    </subcellularLocation>
</comment>
<dbReference type="InterPro" id="IPR012676">
    <property type="entry name" value="TGS-like"/>
</dbReference>
<keyword evidence="7" id="KW-0067">ATP-binding</keyword>
<accession>A0A058Z595</accession>
<evidence type="ECO:0000256" key="1">
    <source>
        <dbReference type="ARBA" id="ARBA00004496"/>
    </source>
</evidence>
<dbReference type="STRING" id="691883.A0A058Z595"/>
<keyword evidence="5" id="KW-0436">Ligase</keyword>
<dbReference type="InterPro" id="IPR004154">
    <property type="entry name" value="Anticodon-bd"/>
</dbReference>
<dbReference type="InterPro" id="IPR018163">
    <property type="entry name" value="Thr/Ala-tRNA-synth_IIc_edit"/>
</dbReference>
<feature type="region of interest" description="Disordered" evidence="13">
    <location>
        <begin position="696"/>
        <end position="724"/>
    </location>
</feature>
<name>A0A058Z595_FONAL</name>
<keyword evidence="8" id="KW-0648">Protein biosynthesis</keyword>
<proteinExistence type="inferred from homology"/>
<dbReference type="Gene3D" id="3.10.20.30">
    <property type="match status" value="1"/>
</dbReference>
<dbReference type="GO" id="GO:0005739">
    <property type="term" value="C:mitochondrion"/>
    <property type="evidence" value="ECO:0007669"/>
    <property type="project" value="TreeGrafter"/>
</dbReference>
<dbReference type="InterPro" id="IPR033728">
    <property type="entry name" value="ThrRS_core"/>
</dbReference>
<evidence type="ECO:0000256" key="3">
    <source>
        <dbReference type="ARBA" id="ARBA00013163"/>
    </source>
</evidence>
<dbReference type="GO" id="GO:0004829">
    <property type="term" value="F:threonine-tRNA ligase activity"/>
    <property type="evidence" value="ECO:0007669"/>
    <property type="project" value="UniProtKB-EC"/>
</dbReference>
<gene>
    <name evidence="16" type="ORF">H696_04985</name>
</gene>
<evidence type="ECO:0000256" key="11">
    <source>
        <dbReference type="ARBA" id="ARBA00049515"/>
    </source>
</evidence>
<dbReference type="Pfam" id="PF00587">
    <property type="entry name" value="tRNA-synt_2b"/>
    <property type="match status" value="1"/>
</dbReference>
<evidence type="ECO:0000256" key="13">
    <source>
        <dbReference type="SAM" id="MobiDB-lite"/>
    </source>
</evidence>
<sequence length="724" mass="82259">MSAEVVPDFISRRVELFDKFKAALDAAPARAEKPITVKANVKGTLSEHEATAFKTTAFDIAKLVLGSSDLKKILVAKVNGELWDLSRPLEADTTIQFYDFDSDEGKEVFWHSSAHVLGQACEFHYCCKLSHGPPTDDGFFYDMRIPESRVVTAEDYPGLTARATKINKEDQRFTRLELTKAQLLEMFADNDMKLHFIKEKVQDDETSTVYRNGDFIDLCTGPHIPKTSLIKAFALVKHSSAYWLGNAANEALQRIYGVSFPSAKEMTEWNKMREEMAKRDHRLLGKQHRLFMFNDLSPGSCFFLPHGTRIYNRLVEFIREKYWENGFDEVVTPNMYSTKLWEISGHLANYRENMFLFDIEEQEFAMKPMNCPGHCMVFDMFPRTHRELPIRMADFGVLHRNEFSGALSGLTRVRRFQQDDAHIFAAPDQVASEISKALGFLHDVYSKLGLEPSLVLSTRPDNFIGDEKVWDAAEAQLTESLNSSKFNWELNPGDGAFYGPKIDIRVRDCWKRSHQCATIQLDFQLPIRFNLTFLKEDGTSERPVMIHRAVLGSVERMIAILTEHFAAKWPFWVSPRQICLIPLTKAQDAAVENLRKRLHDNRFFVDVDDSGDTLNRKIRMATLDHYNFTVVIGRGEVDPEDNTQVKRVTVRTRDSNNGQTSATFDVDDFIAHLHTLNKEKPVLDHLNGLVEIKQAKPAPKAAPAAAAAPAAEAEKPAVEPSVEA</sequence>
<evidence type="ECO:0000256" key="5">
    <source>
        <dbReference type="ARBA" id="ARBA00022598"/>
    </source>
</evidence>
<dbReference type="InterPro" id="IPR047246">
    <property type="entry name" value="ThrRS_anticodon"/>
</dbReference>
<keyword evidence="17" id="KW-1185">Reference proteome</keyword>
<evidence type="ECO:0000256" key="8">
    <source>
        <dbReference type="ARBA" id="ARBA00022917"/>
    </source>
</evidence>
<evidence type="ECO:0000256" key="9">
    <source>
        <dbReference type="ARBA" id="ARBA00023146"/>
    </source>
</evidence>
<evidence type="ECO:0000256" key="10">
    <source>
        <dbReference type="ARBA" id="ARBA00031900"/>
    </source>
</evidence>
<dbReference type="Pfam" id="PF07973">
    <property type="entry name" value="tRNA_SAD"/>
    <property type="match status" value="1"/>
</dbReference>
<feature type="domain" description="TGS" evidence="15">
    <location>
        <begin position="31"/>
        <end position="99"/>
    </location>
</feature>
<dbReference type="HAMAP" id="MF_00184">
    <property type="entry name" value="Thr_tRNA_synth"/>
    <property type="match status" value="1"/>
</dbReference>
<dbReference type="InterPro" id="IPR002320">
    <property type="entry name" value="Thr-tRNA-ligase_IIa"/>
</dbReference>
<protein>
    <recommendedName>
        <fullName evidence="12">Probable threonine--tRNA ligase, cytoplasmic</fullName>
        <ecNumber evidence="3">6.1.1.3</ecNumber>
    </recommendedName>
    <alternativeName>
        <fullName evidence="10">Threonyl-tRNA synthetase</fullName>
    </alternativeName>
</protein>
<dbReference type="PANTHER" id="PTHR11451">
    <property type="entry name" value="THREONINE-TRNA LIGASE"/>
    <property type="match status" value="1"/>
</dbReference>
<evidence type="ECO:0000313" key="17">
    <source>
        <dbReference type="Proteomes" id="UP000030693"/>
    </source>
</evidence>
<dbReference type="eggNOG" id="KOG1637">
    <property type="taxonomic scope" value="Eukaryota"/>
</dbReference>
<dbReference type="InterPro" id="IPR045864">
    <property type="entry name" value="aa-tRNA-synth_II/BPL/LPL"/>
</dbReference>
<dbReference type="InterPro" id="IPR002314">
    <property type="entry name" value="aa-tRNA-synt_IIb"/>
</dbReference>
<dbReference type="OMA" id="GGFFYEM"/>
<dbReference type="CDD" id="cd00860">
    <property type="entry name" value="ThrRS_anticodon"/>
    <property type="match status" value="1"/>
</dbReference>
<dbReference type="Pfam" id="PF03129">
    <property type="entry name" value="HGTP_anticodon"/>
    <property type="match status" value="1"/>
</dbReference>
<dbReference type="CDD" id="cd01667">
    <property type="entry name" value="TGS_ThrRS"/>
    <property type="match status" value="1"/>
</dbReference>
<dbReference type="SUPFAM" id="SSF81271">
    <property type="entry name" value="TGS-like"/>
    <property type="match status" value="1"/>
</dbReference>
<dbReference type="Proteomes" id="UP000030693">
    <property type="component" value="Unassembled WGS sequence"/>
</dbReference>
<dbReference type="Gene3D" id="3.30.930.10">
    <property type="entry name" value="Bira Bifunctional Protein, Domain 2"/>
    <property type="match status" value="1"/>
</dbReference>
<keyword evidence="4" id="KW-0963">Cytoplasm</keyword>
<evidence type="ECO:0000256" key="2">
    <source>
        <dbReference type="ARBA" id="ARBA00008226"/>
    </source>
</evidence>
<dbReference type="InterPro" id="IPR036621">
    <property type="entry name" value="Anticodon-bd_dom_sf"/>
</dbReference>
<evidence type="ECO:0000256" key="4">
    <source>
        <dbReference type="ARBA" id="ARBA00022490"/>
    </source>
</evidence>
<evidence type="ECO:0000259" key="14">
    <source>
        <dbReference type="PROSITE" id="PS50862"/>
    </source>
</evidence>
<dbReference type="SUPFAM" id="SSF55186">
    <property type="entry name" value="ThrRS/AlaRS common domain"/>
    <property type="match status" value="1"/>
</dbReference>
<dbReference type="SUPFAM" id="SSF52954">
    <property type="entry name" value="Class II aaRS ABD-related"/>
    <property type="match status" value="1"/>
</dbReference>
<comment type="similarity">
    <text evidence="2">Belongs to the class-II aminoacyl-tRNA synthetase family.</text>
</comment>
<dbReference type="AlphaFoldDB" id="A0A058Z595"/>
<keyword evidence="9 16" id="KW-0030">Aminoacyl-tRNA synthetase</keyword>
<evidence type="ECO:0000313" key="16">
    <source>
        <dbReference type="EMBL" id="KCV68697.1"/>
    </source>
</evidence>
<dbReference type="FunFam" id="3.30.980.10:FF:000005">
    <property type="entry name" value="Threonyl-tRNA synthetase, mitochondrial"/>
    <property type="match status" value="1"/>
</dbReference>
<feature type="domain" description="Aminoacyl-transfer RNA synthetases class-II family profile" evidence="14">
    <location>
        <begin position="305"/>
        <end position="570"/>
    </location>
</feature>
<dbReference type="EC" id="6.1.1.3" evidence="3"/>
<dbReference type="PANTHER" id="PTHR11451:SF46">
    <property type="entry name" value="THREONINE--TRNA LIGASE"/>
    <property type="match status" value="1"/>
</dbReference>
<dbReference type="CDD" id="cd00771">
    <property type="entry name" value="ThrRS_core"/>
    <property type="match status" value="1"/>
</dbReference>
<dbReference type="NCBIfam" id="TIGR00418">
    <property type="entry name" value="thrS"/>
    <property type="match status" value="1"/>
</dbReference>
<dbReference type="RefSeq" id="XP_009497129.1">
    <property type="nucleotide sequence ID" value="XM_009498854.1"/>
</dbReference>
<dbReference type="OrthoDB" id="5423599at2759"/>
<dbReference type="Gene3D" id="3.40.50.800">
    <property type="entry name" value="Anticodon-binding domain"/>
    <property type="match status" value="1"/>
</dbReference>
<dbReference type="FunFam" id="3.30.930.10:FF:000019">
    <property type="entry name" value="Threonine--tRNA ligase"/>
    <property type="match status" value="1"/>
</dbReference>
<dbReference type="PROSITE" id="PS51880">
    <property type="entry name" value="TGS"/>
    <property type="match status" value="1"/>
</dbReference>
<dbReference type="InterPro" id="IPR004095">
    <property type="entry name" value="TGS"/>
</dbReference>
<dbReference type="Gene3D" id="3.30.980.10">
    <property type="entry name" value="Threonyl-trna Synthetase, Chain A, domain 2"/>
    <property type="match status" value="1"/>
</dbReference>
<dbReference type="GO" id="GO:0006435">
    <property type="term" value="P:threonyl-tRNA aminoacylation"/>
    <property type="evidence" value="ECO:0007669"/>
    <property type="project" value="InterPro"/>
</dbReference>